<name>A0ABP0UUU3_9BRYO</name>
<evidence type="ECO:0000313" key="1">
    <source>
        <dbReference type="EMBL" id="CAK9230890.1"/>
    </source>
</evidence>
<dbReference type="PANTHER" id="PTHR37067">
    <property type="entry name" value="PX DOMAIN-CONTAINING PROTEIN"/>
    <property type="match status" value="1"/>
</dbReference>
<accession>A0ABP0UUU3</accession>
<proteinExistence type="predicted"/>
<sequence>MRILVDAIVEHIDLTITCYNDLDANDKNDIIRTVTTYAMLLVTSLMGVKAERDDNNMRLESDAPPVLPTQLIAIRHGKFVSEVLEPCRNHISAFWSLEDIDQTKADHHNLLNLYASNQILHVAINRHTIETSFDDAWDCALGRFDHLRSFSGDLATVFANTTSIESDFSILK</sequence>
<gene>
    <name evidence="1" type="ORF">CSSPTR1EN2_LOCUS20149</name>
</gene>
<protein>
    <submittedName>
        <fullName evidence="1">Uncharacterized protein</fullName>
    </submittedName>
</protein>
<reference evidence="1" key="1">
    <citation type="submission" date="2024-02" db="EMBL/GenBank/DDBJ databases">
        <authorList>
            <consortium name="ELIXIR-Norway"/>
            <consortium name="Elixir Norway"/>
        </authorList>
    </citation>
    <scope>NUCLEOTIDE SEQUENCE</scope>
</reference>
<evidence type="ECO:0000313" key="2">
    <source>
        <dbReference type="Proteomes" id="UP001497512"/>
    </source>
</evidence>
<dbReference type="PANTHER" id="PTHR37067:SF3">
    <property type="entry name" value="PX DOMAIN-CONTAINING PROTEIN"/>
    <property type="match status" value="1"/>
</dbReference>
<keyword evidence="2" id="KW-1185">Reference proteome</keyword>
<dbReference type="EMBL" id="OZ019899">
    <property type="protein sequence ID" value="CAK9230890.1"/>
    <property type="molecule type" value="Genomic_DNA"/>
</dbReference>
<dbReference type="Proteomes" id="UP001497512">
    <property type="component" value="Chromosome 7"/>
</dbReference>
<organism evidence="1 2">
    <name type="scientific">Sphagnum troendelagicum</name>
    <dbReference type="NCBI Taxonomy" id="128251"/>
    <lineage>
        <taxon>Eukaryota</taxon>
        <taxon>Viridiplantae</taxon>
        <taxon>Streptophyta</taxon>
        <taxon>Embryophyta</taxon>
        <taxon>Bryophyta</taxon>
        <taxon>Sphagnophytina</taxon>
        <taxon>Sphagnopsida</taxon>
        <taxon>Sphagnales</taxon>
        <taxon>Sphagnaceae</taxon>
        <taxon>Sphagnum</taxon>
    </lineage>
</organism>